<evidence type="ECO:0000256" key="1">
    <source>
        <dbReference type="ARBA" id="ARBA00004123"/>
    </source>
</evidence>
<accession>A0A8J9Y6R0</accession>
<dbReference type="PANTHER" id="PTHR19304">
    <property type="entry name" value="CYCLIC-AMP RESPONSE ELEMENT BINDING PROTEIN"/>
    <property type="match status" value="1"/>
</dbReference>
<evidence type="ECO:0000256" key="5">
    <source>
        <dbReference type="PROSITE-ProRule" id="PRU00042"/>
    </source>
</evidence>
<feature type="coiled-coil region" evidence="6">
    <location>
        <begin position="405"/>
        <end position="432"/>
    </location>
</feature>
<feature type="domain" description="C2H2-type" evidence="8">
    <location>
        <begin position="7"/>
        <end position="31"/>
    </location>
</feature>
<dbReference type="AlphaFoldDB" id="A0A8J9Y6R0"/>
<dbReference type="PROSITE" id="PS50157">
    <property type="entry name" value="ZINC_FINGER_C2H2_2"/>
    <property type="match status" value="1"/>
</dbReference>
<evidence type="ECO:0000259" key="8">
    <source>
        <dbReference type="PROSITE" id="PS50157"/>
    </source>
</evidence>
<dbReference type="OrthoDB" id="295274at2759"/>
<dbReference type="GO" id="GO:0005634">
    <property type="term" value="C:nucleus"/>
    <property type="evidence" value="ECO:0007669"/>
    <property type="project" value="UniProtKB-SubCell"/>
</dbReference>
<dbReference type="Gene3D" id="3.30.160.60">
    <property type="entry name" value="Classic Zinc Finger"/>
    <property type="match status" value="1"/>
</dbReference>
<reference evidence="9" key="1">
    <citation type="submission" date="2021-12" db="EMBL/GenBank/DDBJ databases">
        <authorList>
            <person name="Martin H S."/>
        </authorList>
    </citation>
    <scope>NUCLEOTIDE SEQUENCE</scope>
</reference>
<evidence type="ECO:0000256" key="3">
    <source>
        <dbReference type="ARBA" id="ARBA00023163"/>
    </source>
</evidence>
<evidence type="ECO:0000256" key="7">
    <source>
        <dbReference type="SAM" id="MobiDB-lite"/>
    </source>
</evidence>
<keyword evidence="3" id="KW-0804">Transcription</keyword>
<dbReference type="InterPro" id="IPR036236">
    <property type="entry name" value="Znf_C2H2_sf"/>
</dbReference>
<dbReference type="PROSITE" id="PS00028">
    <property type="entry name" value="ZINC_FINGER_C2H2_1"/>
    <property type="match status" value="1"/>
</dbReference>
<dbReference type="InterPro" id="IPR051027">
    <property type="entry name" value="bZIP_transcription_factors"/>
</dbReference>
<protein>
    <recommendedName>
        <fullName evidence="8">C2H2-type domain-containing protein</fullName>
    </recommendedName>
</protein>
<evidence type="ECO:0000256" key="4">
    <source>
        <dbReference type="ARBA" id="ARBA00023242"/>
    </source>
</evidence>
<dbReference type="EMBL" id="OV170231">
    <property type="protein sequence ID" value="CAH0716786.1"/>
    <property type="molecule type" value="Genomic_DNA"/>
</dbReference>
<comment type="subcellular location">
    <subcellularLocation>
        <location evidence="1">Nucleus</location>
    </subcellularLocation>
</comment>
<keyword evidence="5" id="KW-0862">Zinc</keyword>
<dbReference type="SUPFAM" id="SSF57667">
    <property type="entry name" value="beta-beta-alpha zinc fingers"/>
    <property type="match status" value="1"/>
</dbReference>
<gene>
    <name evidence="9" type="ORF">BINO364_LOCUS3480</name>
</gene>
<keyword evidence="10" id="KW-1185">Reference proteome</keyword>
<keyword evidence="5" id="KW-0479">Metal-binding</keyword>
<evidence type="ECO:0000313" key="10">
    <source>
        <dbReference type="Proteomes" id="UP000838878"/>
    </source>
</evidence>
<evidence type="ECO:0000313" key="9">
    <source>
        <dbReference type="EMBL" id="CAH0716786.1"/>
    </source>
</evidence>
<name>A0A8J9Y6R0_9NEOP</name>
<dbReference type="GO" id="GO:0008270">
    <property type="term" value="F:zinc ion binding"/>
    <property type="evidence" value="ECO:0007669"/>
    <property type="project" value="UniProtKB-KW"/>
</dbReference>
<sequence>MEPEKPFACTLPDCGMTFTNEDHLHVHTKKHDMVLQLGMEQKAAFVADQTPTPTRFIRNCEEVGLFQDLQNVNPFDEGFKRAMETKHSILPLDGSSTEDALHTPHLVFPLESGDCTLYTANNQRNITISRSSSDESGAVKEYETTTISKLTNEVTTISRVVKDVPDRNDDEKARIKDRVNETSVSYTNNVIKIHSNVEIRKDNNVVNIDNKKELPPIMSQKSLDFVVDSLTCDINEEKDIKIVRNKQDSVKSDDLKDKSKIDDYEVIIKLPNGKRVRMKAVDEIDKVQPNTKEKLKKVIRNKSETANNRQNVQSTPLVHNIVPIHAGTLIPVTIVNPSVPLQNLHKIPIVPLPTVKTNFKSVKRKKVNNDNDSYKNDNDKSNVNGNKNNSKHHLDSRNAASKRYRERLKETMRRQSEENKLLRESNQRLTAEKAVLKLIITKHLKKCPIGDDLRNIQEKLQHATQCIEENTIEDT</sequence>
<dbReference type="CDD" id="cd14686">
    <property type="entry name" value="bZIP"/>
    <property type="match status" value="1"/>
</dbReference>
<keyword evidence="5" id="KW-0863">Zinc-finger</keyword>
<keyword evidence="2" id="KW-0805">Transcription regulation</keyword>
<dbReference type="SMART" id="SM00355">
    <property type="entry name" value="ZnF_C2H2"/>
    <property type="match status" value="1"/>
</dbReference>
<feature type="region of interest" description="Disordered" evidence="7">
    <location>
        <begin position="363"/>
        <end position="402"/>
    </location>
</feature>
<evidence type="ECO:0000256" key="6">
    <source>
        <dbReference type="SAM" id="Coils"/>
    </source>
</evidence>
<feature type="compositionally biased region" description="Basic and acidic residues" evidence="7">
    <location>
        <begin position="367"/>
        <end position="380"/>
    </location>
</feature>
<dbReference type="Proteomes" id="UP000838878">
    <property type="component" value="Chromosome 11"/>
</dbReference>
<dbReference type="InterPro" id="IPR013087">
    <property type="entry name" value="Znf_C2H2_type"/>
</dbReference>
<keyword evidence="4" id="KW-0539">Nucleus</keyword>
<organism evidence="9 10">
    <name type="scientific">Brenthis ino</name>
    <name type="common">lesser marbled fritillary</name>
    <dbReference type="NCBI Taxonomy" id="405034"/>
    <lineage>
        <taxon>Eukaryota</taxon>
        <taxon>Metazoa</taxon>
        <taxon>Ecdysozoa</taxon>
        <taxon>Arthropoda</taxon>
        <taxon>Hexapoda</taxon>
        <taxon>Insecta</taxon>
        <taxon>Pterygota</taxon>
        <taxon>Neoptera</taxon>
        <taxon>Endopterygota</taxon>
        <taxon>Lepidoptera</taxon>
        <taxon>Glossata</taxon>
        <taxon>Ditrysia</taxon>
        <taxon>Papilionoidea</taxon>
        <taxon>Nymphalidae</taxon>
        <taxon>Heliconiinae</taxon>
        <taxon>Argynnini</taxon>
        <taxon>Brenthis</taxon>
    </lineage>
</organism>
<feature type="non-terminal residue" evidence="9">
    <location>
        <position position="475"/>
    </location>
</feature>
<keyword evidence="6" id="KW-0175">Coiled coil</keyword>
<proteinExistence type="predicted"/>
<evidence type="ECO:0000256" key="2">
    <source>
        <dbReference type="ARBA" id="ARBA00023015"/>
    </source>
</evidence>